<feature type="compositionally biased region" description="Basic and acidic residues" evidence="1">
    <location>
        <begin position="195"/>
        <end position="204"/>
    </location>
</feature>
<name>A0A3G2JQL9_9ACTN</name>
<dbReference type="EMBL" id="CP033073">
    <property type="protein sequence ID" value="AYN43202.1"/>
    <property type="molecule type" value="Genomic_DNA"/>
</dbReference>
<dbReference type="KEGG" id="sdd:D9753_34800"/>
<gene>
    <name evidence="3" type="ORF">D9753_34800</name>
</gene>
<accession>A0A3G2JQL9</accession>
<evidence type="ECO:0000256" key="2">
    <source>
        <dbReference type="SAM" id="Phobius"/>
    </source>
</evidence>
<evidence type="ECO:0000256" key="1">
    <source>
        <dbReference type="SAM" id="MobiDB-lite"/>
    </source>
</evidence>
<keyword evidence="2" id="KW-0812">Transmembrane</keyword>
<dbReference type="OrthoDB" id="5191116at2"/>
<dbReference type="Proteomes" id="UP000268329">
    <property type="component" value="Chromosome"/>
</dbReference>
<feature type="transmembrane region" description="Helical" evidence="2">
    <location>
        <begin position="79"/>
        <end position="103"/>
    </location>
</feature>
<evidence type="ECO:0000313" key="4">
    <source>
        <dbReference type="Proteomes" id="UP000268329"/>
    </source>
</evidence>
<evidence type="ECO:0000313" key="3">
    <source>
        <dbReference type="EMBL" id="AYN43202.1"/>
    </source>
</evidence>
<feature type="transmembrane region" description="Helical" evidence="2">
    <location>
        <begin position="20"/>
        <end position="39"/>
    </location>
</feature>
<feature type="transmembrane region" description="Helical" evidence="2">
    <location>
        <begin position="137"/>
        <end position="156"/>
    </location>
</feature>
<reference evidence="3 4" key="1">
    <citation type="submission" date="2018-10" db="EMBL/GenBank/DDBJ databases">
        <title>The genome of Streptomyces dangxiongensis Z022.</title>
        <authorList>
            <person name="Zhang B."/>
        </authorList>
    </citation>
    <scope>NUCLEOTIDE SEQUENCE [LARGE SCALE GENOMIC DNA]</scope>
    <source>
        <strain evidence="3 4">Z022</strain>
    </source>
</reference>
<keyword evidence="4" id="KW-1185">Reference proteome</keyword>
<feature type="compositionally biased region" description="Basic residues" evidence="1">
    <location>
        <begin position="173"/>
        <end position="185"/>
    </location>
</feature>
<feature type="transmembrane region" description="Helical" evidence="2">
    <location>
        <begin position="110"/>
        <end position="131"/>
    </location>
</feature>
<protein>
    <submittedName>
        <fullName evidence="3">DUF998 domain-containing protein</fullName>
    </submittedName>
</protein>
<sequence>MIRCSHVNRARKDGQLKARIGYAAWVAGVVQFLVVHGIVESAWTNPYSWARNNISDLGNAHCAMQSDPEPRYICSPEHVLMNASFTALGALIVVGVAFTGVLWRTGAISTAARCLLACAGVGFALAGLAPADVHENQHLLGALFIMAMGNIVPLPTGHGRLTIQHREMSVWTHRPRPLSRGHPRRPVNGIRARTGPREQSHRGEAWSPGRGLRGR</sequence>
<dbReference type="AlphaFoldDB" id="A0A3G2JQL9"/>
<feature type="region of interest" description="Disordered" evidence="1">
    <location>
        <begin position="172"/>
        <end position="215"/>
    </location>
</feature>
<organism evidence="3 4">
    <name type="scientific">Streptomyces dangxiongensis</name>
    <dbReference type="NCBI Taxonomy" id="1442032"/>
    <lineage>
        <taxon>Bacteria</taxon>
        <taxon>Bacillati</taxon>
        <taxon>Actinomycetota</taxon>
        <taxon>Actinomycetes</taxon>
        <taxon>Kitasatosporales</taxon>
        <taxon>Streptomycetaceae</taxon>
        <taxon>Streptomyces</taxon>
    </lineage>
</organism>
<dbReference type="InterPro" id="IPR009339">
    <property type="entry name" value="DUF998"/>
</dbReference>
<dbReference type="Pfam" id="PF06197">
    <property type="entry name" value="DUF998"/>
    <property type="match status" value="1"/>
</dbReference>
<keyword evidence="2" id="KW-1133">Transmembrane helix</keyword>
<keyword evidence="2" id="KW-0472">Membrane</keyword>
<proteinExistence type="predicted"/>